<dbReference type="InterPro" id="IPR009056">
    <property type="entry name" value="Cyt_c-like_dom"/>
</dbReference>
<dbReference type="AlphaFoldDB" id="A0AAU6PHD0"/>
<dbReference type="GO" id="GO:0046872">
    <property type="term" value="F:metal ion binding"/>
    <property type="evidence" value="ECO:0007669"/>
    <property type="project" value="UniProtKB-KW"/>
</dbReference>
<keyword evidence="1 4" id="KW-0349">Heme</keyword>
<evidence type="ECO:0000259" key="6">
    <source>
        <dbReference type="PROSITE" id="PS51007"/>
    </source>
</evidence>
<organism evidence="7">
    <name type="scientific">Catillopecten margaritatus gill symbiont</name>
    <dbReference type="NCBI Taxonomy" id="3083288"/>
    <lineage>
        <taxon>Bacteria</taxon>
        <taxon>Pseudomonadati</taxon>
        <taxon>Pseudomonadota</taxon>
        <taxon>Gammaproteobacteria</taxon>
        <taxon>sulfur-oxidizing symbionts</taxon>
    </lineage>
</organism>
<evidence type="ECO:0000313" key="7">
    <source>
        <dbReference type="EMBL" id="WXU00383.1"/>
    </source>
</evidence>
<dbReference type="InterPro" id="IPR003468">
    <property type="entry name" value="Cyt_c_oxidase_monohaem-su/FixO"/>
</dbReference>
<reference evidence="7" key="1">
    <citation type="submission" date="2023-10" db="EMBL/GenBank/DDBJ databases">
        <title>The first scallop-associated chemosynthetic bacterial symbiont.</title>
        <authorList>
            <person name="Lin Y.-T."/>
            <person name="Sun J."/>
            <person name="Ip J.C.-H."/>
            <person name="He X."/>
            <person name="Gao Z.-M."/>
            <person name="Perez M."/>
            <person name="Xu T."/>
            <person name="Qian P.-Y."/>
            <person name="Qiu J.-W."/>
        </authorList>
    </citation>
    <scope>NUCLEOTIDE SEQUENCE</scope>
    <source>
        <strain evidence="7">Gill1</strain>
    </source>
</reference>
<keyword evidence="3 4" id="KW-0408">Iron</keyword>
<dbReference type="PROSITE" id="PS51007">
    <property type="entry name" value="CYTC"/>
    <property type="match status" value="1"/>
</dbReference>
<protein>
    <recommendedName>
        <fullName evidence="6">Cytochrome c domain-containing protein</fullName>
    </recommendedName>
</protein>
<keyword evidence="5" id="KW-1133">Transmembrane helix</keyword>
<gene>
    <name evidence="7" type="ORF">Ctma_1098</name>
</gene>
<evidence type="ECO:0000256" key="3">
    <source>
        <dbReference type="ARBA" id="ARBA00023004"/>
    </source>
</evidence>
<dbReference type="InterPro" id="IPR036909">
    <property type="entry name" value="Cyt_c-like_dom_sf"/>
</dbReference>
<evidence type="ECO:0000256" key="1">
    <source>
        <dbReference type="ARBA" id="ARBA00022617"/>
    </source>
</evidence>
<proteinExistence type="predicted"/>
<dbReference type="GO" id="GO:0009055">
    <property type="term" value="F:electron transfer activity"/>
    <property type="evidence" value="ECO:0007669"/>
    <property type="project" value="InterPro"/>
</dbReference>
<evidence type="ECO:0000256" key="5">
    <source>
        <dbReference type="SAM" id="Phobius"/>
    </source>
</evidence>
<keyword evidence="2 4" id="KW-0479">Metal-binding</keyword>
<evidence type="ECO:0000256" key="2">
    <source>
        <dbReference type="ARBA" id="ARBA00022723"/>
    </source>
</evidence>
<keyword evidence="5" id="KW-0472">Membrane</keyword>
<dbReference type="Pfam" id="PF02433">
    <property type="entry name" value="FixO"/>
    <property type="match status" value="1"/>
</dbReference>
<dbReference type="NCBIfam" id="NF011055">
    <property type="entry name" value="PRK14487.1"/>
    <property type="match status" value="1"/>
</dbReference>
<keyword evidence="5" id="KW-0812">Transmembrane</keyword>
<evidence type="ECO:0000256" key="4">
    <source>
        <dbReference type="PROSITE-ProRule" id="PRU00433"/>
    </source>
</evidence>
<dbReference type="NCBIfam" id="TIGR00781">
    <property type="entry name" value="ccoO"/>
    <property type="match status" value="1"/>
</dbReference>
<dbReference type="SUPFAM" id="SSF46626">
    <property type="entry name" value="Cytochrome c"/>
    <property type="match status" value="1"/>
</dbReference>
<accession>A0AAU6PHD0</accession>
<name>A0AAU6PHD0_9GAMM</name>
<sequence length="200" mass="22416">MLKLHKTIESNSALLIFGILIVTSIGGFVQIVPNLFDESLHKGTENVRPYSALELTGRDIYIREGCVGCHSQQVRPLVAEVMRYGAVSVPGEGVYDRPFLWGSKRTGPDLARLGGKYSDKWHELHLNDPRSVVPKSIMPAYPWLTKNKVDKSTVVAKLELLKYYGHPYTDEQIKQAESDIEGKTELEAITAYLQVLGKFL</sequence>
<dbReference type="EMBL" id="CP138327">
    <property type="protein sequence ID" value="WXU00383.1"/>
    <property type="molecule type" value="Genomic_DNA"/>
</dbReference>
<dbReference type="Gene3D" id="6.10.250.2250">
    <property type="match status" value="1"/>
</dbReference>
<feature type="transmembrane region" description="Helical" evidence="5">
    <location>
        <begin position="12"/>
        <end position="32"/>
    </location>
</feature>
<dbReference type="Gene3D" id="1.10.760.10">
    <property type="entry name" value="Cytochrome c-like domain"/>
    <property type="match status" value="1"/>
</dbReference>
<feature type="domain" description="Cytochrome c" evidence="6">
    <location>
        <begin position="52"/>
        <end position="197"/>
    </location>
</feature>
<dbReference type="GO" id="GO:0020037">
    <property type="term" value="F:heme binding"/>
    <property type="evidence" value="ECO:0007669"/>
    <property type="project" value="InterPro"/>
</dbReference>